<accession>V5HN95</accession>
<dbReference type="EMBL" id="GANP01007451">
    <property type="protein sequence ID" value="JAB77017.1"/>
    <property type="molecule type" value="mRNA"/>
</dbReference>
<evidence type="ECO:0000256" key="1">
    <source>
        <dbReference type="SAM" id="MobiDB-lite"/>
    </source>
</evidence>
<proteinExistence type="evidence at transcript level"/>
<name>V5HN95_IXORI</name>
<feature type="region of interest" description="Disordered" evidence="1">
    <location>
        <begin position="1"/>
        <end position="20"/>
    </location>
</feature>
<evidence type="ECO:0000313" key="2">
    <source>
        <dbReference type="EMBL" id="JAB77017.1"/>
    </source>
</evidence>
<reference evidence="2" key="1">
    <citation type="journal article" date="2015" name="Sci. Rep.">
        <title>Tissue- and time-dependent transcription in Ixodes ricinus salivary glands and midguts when blood feeding on the vertebrate host.</title>
        <authorList>
            <person name="Kotsyfakis M."/>
            <person name="Schwarz A."/>
            <person name="Erhart J."/>
            <person name="Ribeiro J.M."/>
        </authorList>
    </citation>
    <scope>NUCLEOTIDE SEQUENCE</scope>
    <source>
        <tissue evidence="2">Salivary gland and midgut</tissue>
    </source>
</reference>
<organism evidence="2">
    <name type="scientific">Ixodes ricinus</name>
    <name type="common">Common tick</name>
    <name type="synonym">Acarus ricinus</name>
    <dbReference type="NCBI Taxonomy" id="34613"/>
    <lineage>
        <taxon>Eukaryota</taxon>
        <taxon>Metazoa</taxon>
        <taxon>Ecdysozoa</taxon>
        <taxon>Arthropoda</taxon>
        <taxon>Chelicerata</taxon>
        <taxon>Arachnida</taxon>
        <taxon>Acari</taxon>
        <taxon>Parasitiformes</taxon>
        <taxon>Ixodida</taxon>
        <taxon>Ixodoidea</taxon>
        <taxon>Ixodidae</taxon>
        <taxon>Ixodinae</taxon>
        <taxon>Ixodes</taxon>
    </lineage>
</organism>
<protein>
    <submittedName>
        <fullName evidence="2">Uncharacterized protein</fullName>
    </submittedName>
</protein>
<dbReference type="AlphaFoldDB" id="V5HN95"/>
<sequence length="105" mass="12205">MRPEKAPMPTKSGQFCSPPETTLHEKENIATECTHRCFEESPTRLTYERKKYNLTNGVKCLGKNRKSRNVPIWDMQWSILPRKGSSKRKMLAVYSRTNVVEKCNT</sequence>